<evidence type="ECO:0000313" key="9">
    <source>
        <dbReference type="Proteomes" id="UP000294641"/>
    </source>
</evidence>
<dbReference type="InterPro" id="IPR013815">
    <property type="entry name" value="ATP_grasp_subdomain_1"/>
</dbReference>
<evidence type="ECO:0000313" key="8">
    <source>
        <dbReference type="Proteomes" id="UP000254330"/>
    </source>
</evidence>
<evidence type="ECO:0000256" key="2">
    <source>
        <dbReference type="ARBA" id="ARBA00022741"/>
    </source>
</evidence>
<gene>
    <name evidence="6" type="primary">lysX_1</name>
    <name evidence="7" type="ORF">DFR61_10151</name>
    <name evidence="6" type="ORF">NCTC10597_01894</name>
</gene>
<dbReference type="InterPro" id="IPR011761">
    <property type="entry name" value="ATP-grasp"/>
</dbReference>
<dbReference type="Gene3D" id="3.30.470.20">
    <property type="entry name" value="ATP-grasp fold, B domain"/>
    <property type="match status" value="1"/>
</dbReference>
<reference evidence="7 9" key="2">
    <citation type="submission" date="2019-03" db="EMBL/GenBank/DDBJ databases">
        <title>Genomic Encyclopedia of Type Strains, Phase IV (KMG-IV): sequencing the most valuable type-strain genomes for metagenomic binning, comparative biology and taxonomic classification.</title>
        <authorList>
            <person name="Goeker M."/>
        </authorList>
    </citation>
    <scope>NUCLEOTIDE SEQUENCE [LARGE SCALE GENOMIC DNA]</scope>
    <source>
        <strain evidence="7 9">DSM 20580</strain>
    </source>
</reference>
<sequence length="288" mass="32263">MKKCWIIYNGSLISDKFVDQARLMAQACENAGIQPTLYKNYEIPMDLLTPLTNKPDFVIFLDKDILLATYLKNAGIPIFNDPEVIETCDNKAKQYIQLANAGIRMPRTIVAPKVYPKFTIRNSGYFENVLKILGLPLVIKEAHGSFGMKVYLIETEADFYVKVEELRGIDFVFQQYIASSFGRDIRVNTIGNEVVASMYRHSETDFRANITNGGVAEKIELTEAQKDLAIRAAQAVGADFAGVDLLFDEQDEPIVCEVNAASHIRNIYNVTGINVGDAFVQYILKKLG</sequence>
<keyword evidence="3 4" id="KW-0067">ATP-binding</keyword>
<evidence type="ECO:0000313" key="7">
    <source>
        <dbReference type="EMBL" id="TDR44214.1"/>
    </source>
</evidence>
<dbReference type="GO" id="GO:0005737">
    <property type="term" value="C:cytoplasm"/>
    <property type="evidence" value="ECO:0007669"/>
    <property type="project" value="TreeGrafter"/>
</dbReference>
<keyword evidence="1" id="KW-0479">Metal-binding</keyword>
<dbReference type="Gene3D" id="3.30.1490.20">
    <property type="entry name" value="ATP-grasp fold, A domain"/>
    <property type="match status" value="1"/>
</dbReference>
<dbReference type="GO" id="GO:0005524">
    <property type="term" value="F:ATP binding"/>
    <property type="evidence" value="ECO:0007669"/>
    <property type="project" value="UniProtKB-UniRule"/>
</dbReference>
<dbReference type="RefSeq" id="WP_109348249.1">
    <property type="nucleotide sequence ID" value="NZ_BJUE01000001.1"/>
</dbReference>
<keyword evidence="2 4" id="KW-0547">Nucleotide-binding</keyword>
<dbReference type="PANTHER" id="PTHR21621:SF0">
    <property type="entry name" value="BETA-CITRYLGLUTAMATE SYNTHASE B-RELATED"/>
    <property type="match status" value="1"/>
</dbReference>
<dbReference type="AlphaFoldDB" id="A0A2U3AHD5"/>
<protein>
    <submittedName>
        <fullName evidence="6">Alpha-aminoadipate--lysW ligase lysX</fullName>
        <ecNumber evidence="6">6.3.2.-</ecNumber>
    </submittedName>
    <submittedName>
        <fullName evidence="7">SSU ribosomal protein S6P modification protein</fullName>
    </submittedName>
</protein>
<evidence type="ECO:0000256" key="3">
    <source>
        <dbReference type="ARBA" id="ARBA00022840"/>
    </source>
</evidence>
<dbReference type="GO" id="GO:0016879">
    <property type="term" value="F:ligase activity, forming carbon-nitrogen bonds"/>
    <property type="evidence" value="ECO:0007669"/>
    <property type="project" value="TreeGrafter"/>
</dbReference>
<evidence type="ECO:0000259" key="5">
    <source>
        <dbReference type="PROSITE" id="PS50975"/>
    </source>
</evidence>
<evidence type="ECO:0000313" key="6">
    <source>
        <dbReference type="EMBL" id="STX10180.1"/>
    </source>
</evidence>
<dbReference type="EMBL" id="SNZG01000001">
    <property type="protein sequence ID" value="TDR44214.1"/>
    <property type="molecule type" value="Genomic_DNA"/>
</dbReference>
<evidence type="ECO:0000256" key="4">
    <source>
        <dbReference type="PROSITE-ProRule" id="PRU00409"/>
    </source>
</evidence>
<dbReference type="InterPro" id="IPR004666">
    <property type="entry name" value="Rp_bS6_RimK/Lys_biosynth_LsyX"/>
</dbReference>
<organism evidence="6 8">
    <name type="scientific">Kurthia zopfii</name>
    <dbReference type="NCBI Taxonomy" id="1650"/>
    <lineage>
        <taxon>Bacteria</taxon>
        <taxon>Bacillati</taxon>
        <taxon>Bacillota</taxon>
        <taxon>Bacilli</taxon>
        <taxon>Bacillales</taxon>
        <taxon>Caryophanaceae</taxon>
        <taxon>Kurthia</taxon>
    </lineage>
</organism>
<dbReference type="Gene3D" id="3.40.50.20">
    <property type="match status" value="1"/>
</dbReference>
<dbReference type="PANTHER" id="PTHR21621">
    <property type="entry name" value="RIBOSOMAL PROTEIN S6 MODIFICATION PROTEIN"/>
    <property type="match status" value="1"/>
</dbReference>
<reference evidence="6 8" key="1">
    <citation type="submission" date="2018-06" db="EMBL/GenBank/DDBJ databases">
        <authorList>
            <consortium name="Pathogen Informatics"/>
            <person name="Doyle S."/>
        </authorList>
    </citation>
    <scope>NUCLEOTIDE SEQUENCE [LARGE SCALE GENOMIC DNA]</scope>
    <source>
        <strain evidence="6 8">NCTC10597</strain>
    </source>
</reference>
<proteinExistence type="predicted"/>
<dbReference type="InterPro" id="IPR013651">
    <property type="entry name" value="ATP-grasp_RimK-type"/>
</dbReference>
<name>A0A2U3AHD5_9BACL</name>
<dbReference type="NCBIfam" id="TIGR00768">
    <property type="entry name" value="rimK_fam"/>
    <property type="match status" value="1"/>
</dbReference>
<keyword evidence="9" id="KW-1185">Reference proteome</keyword>
<dbReference type="EMBL" id="UGNP01000001">
    <property type="protein sequence ID" value="STX10180.1"/>
    <property type="molecule type" value="Genomic_DNA"/>
</dbReference>
<comment type="caution">
    <text evidence="6">The sequence shown here is derived from an EMBL/GenBank/DDBJ whole genome shotgun (WGS) entry which is preliminary data.</text>
</comment>
<evidence type="ECO:0000256" key="1">
    <source>
        <dbReference type="ARBA" id="ARBA00022723"/>
    </source>
</evidence>
<dbReference type="Pfam" id="PF08443">
    <property type="entry name" value="RimK"/>
    <property type="match status" value="1"/>
</dbReference>
<dbReference type="GO" id="GO:0046872">
    <property type="term" value="F:metal ion binding"/>
    <property type="evidence" value="ECO:0007669"/>
    <property type="project" value="UniProtKB-KW"/>
</dbReference>
<dbReference type="PROSITE" id="PS50975">
    <property type="entry name" value="ATP_GRASP"/>
    <property type="match status" value="1"/>
</dbReference>
<keyword evidence="6" id="KW-0436">Ligase</keyword>
<dbReference type="EC" id="6.3.2.-" evidence="6"/>
<feature type="domain" description="ATP-grasp" evidence="5">
    <location>
        <begin position="95"/>
        <end position="284"/>
    </location>
</feature>
<dbReference type="Proteomes" id="UP000294641">
    <property type="component" value="Unassembled WGS sequence"/>
</dbReference>
<dbReference type="OrthoDB" id="9786585at2"/>
<dbReference type="SUPFAM" id="SSF56059">
    <property type="entry name" value="Glutathione synthetase ATP-binding domain-like"/>
    <property type="match status" value="1"/>
</dbReference>
<dbReference type="Proteomes" id="UP000254330">
    <property type="component" value="Unassembled WGS sequence"/>
</dbReference>
<accession>A0A2U3AHD5</accession>